<name>A0A0D1L100_9SPHN</name>
<reference evidence="2 3" key="1">
    <citation type="submission" date="2015-01" db="EMBL/GenBank/DDBJ databases">
        <title>Genome of Sphingomonas taxi strain 30a.</title>
        <authorList>
            <person name="Eevers N."/>
            <person name="Van Hamme J."/>
            <person name="Bottos E."/>
            <person name="Weyens N."/>
            <person name="Vangronsveld J."/>
        </authorList>
    </citation>
    <scope>NUCLEOTIDE SEQUENCE [LARGE SCALE GENOMIC DNA]</scope>
    <source>
        <strain evidence="2 3">30a</strain>
    </source>
</reference>
<gene>
    <name evidence="2" type="ORF">SR41_00845</name>
</gene>
<dbReference type="PATRIC" id="fig|1549858.7.peg.3789"/>
<feature type="region of interest" description="Disordered" evidence="1">
    <location>
        <begin position="105"/>
        <end position="138"/>
    </location>
</feature>
<accession>A0A0D1L100</accession>
<evidence type="ECO:0000313" key="2">
    <source>
        <dbReference type="EMBL" id="KIU30209.1"/>
    </source>
</evidence>
<feature type="compositionally biased region" description="Pro residues" evidence="1">
    <location>
        <begin position="106"/>
        <end position="119"/>
    </location>
</feature>
<organism evidence="2 3">
    <name type="scientific">Sphingomonas melonis</name>
    <dbReference type="NCBI Taxonomy" id="152682"/>
    <lineage>
        <taxon>Bacteria</taxon>
        <taxon>Pseudomonadati</taxon>
        <taxon>Pseudomonadota</taxon>
        <taxon>Alphaproteobacteria</taxon>
        <taxon>Sphingomonadales</taxon>
        <taxon>Sphingomonadaceae</taxon>
        <taxon>Sphingomonas</taxon>
    </lineage>
</organism>
<feature type="compositionally biased region" description="Basic and acidic residues" evidence="1">
    <location>
        <begin position="74"/>
        <end position="87"/>
    </location>
</feature>
<evidence type="ECO:0000256" key="1">
    <source>
        <dbReference type="SAM" id="MobiDB-lite"/>
    </source>
</evidence>
<evidence type="ECO:0000313" key="3">
    <source>
        <dbReference type="Proteomes" id="UP000033203"/>
    </source>
</evidence>
<proteinExistence type="predicted"/>
<dbReference type="EMBL" id="JXTP01000006">
    <property type="protein sequence ID" value="KIU30209.1"/>
    <property type="molecule type" value="Genomic_DNA"/>
</dbReference>
<dbReference type="Proteomes" id="UP000033203">
    <property type="component" value="Unassembled WGS sequence"/>
</dbReference>
<comment type="caution">
    <text evidence="2">The sequence shown here is derived from an EMBL/GenBank/DDBJ whole genome shotgun (WGS) entry which is preliminary data.</text>
</comment>
<feature type="region of interest" description="Disordered" evidence="1">
    <location>
        <begin position="72"/>
        <end position="91"/>
    </location>
</feature>
<feature type="compositionally biased region" description="Low complexity" evidence="1">
    <location>
        <begin position="120"/>
        <end position="138"/>
    </location>
</feature>
<sequence>MTRTQPWRKALIALFVAILAFTGYHAVRTVSDALYWNAHRDEPIEPWMTIGYVAHSYHVPPHILHAALNLPPTPDRRPLARIARDSGRSMSQVEAKLTYAIVHVRPPYPPPGPPPPPVAPSRSASSGSTSSRSASPAR</sequence>
<dbReference type="AlphaFoldDB" id="A0A0D1L100"/>
<protein>
    <submittedName>
        <fullName evidence="2">Uncharacterized protein</fullName>
    </submittedName>
</protein>